<dbReference type="AlphaFoldDB" id="A0AAU9PWY6"/>
<evidence type="ECO:0000313" key="3">
    <source>
        <dbReference type="Proteomes" id="UP001157418"/>
    </source>
</evidence>
<reference evidence="2 3" key="1">
    <citation type="submission" date="2022-01" db="EMBL/GenBank/DDBJ databases">
        <authorList>
            <person name="Xiong W."/>
            <person name="Schranz E."/>
        </authorList>
    </citation>
    <scope>NUCLEOTIDE SEQUENCE [LARGE SCALE GENOMIC DNA]</scope>
</reference>
<evidence type="ECO:0000256" key="1">
    <source>
        <dbReference type="SAM" id="MobiDB-lite"/>
    </source>
</evidence>
<sequence>MRHFEVLASGLNQFEVGRTAYISYLNRDVEAYVDVMFTTTTYMKSYKYIIATLNGSDLWPHTEYIPPLPPINRRMADRPVTKRKRGVVERLASHKVSKAGKKIKCSICREPGNNKATFPTKGPDHVNTRKKKKQKVSECGNNGVGVNQVNKGWKEHEEVELPPIEVQVTATEMPVNPTEEGGFNAQFGPLVVVHKFK</sequence>
<protein>
    <submittedName>
        <fullName evidence="2">Uncharacterized protein</fullName>
    </submittedName>
</protein>
<name>A0AAU9PWY6_9ASTR</name>
<keyword evidence="3" id="KW-1185">Reference proteome</keyword>
<comment type="caution">
    <text evidence="2">The sequence shown here is derived from an EMBL/GenBank/DDBJ whole genome shotgun (WGS) entry which is preliminary data.</text>
</comment>
<dbReference type="EMBL" id="CAKMRJ010005745">
    <property type="protein sequence ID" value="CAH1454399.1"/>
    <property type="molecule type" value="Genomic_DNA"/>
</dbReference>
<gene>
    <name evidence="2" type="ORF">LVIROSA_LOCUS39580</name>
</gene>
<evidence type="ECO:0000313" key="2">
    <source>
        <dbReference type="EMBL" id="CAH1454399.1"/>
    </source>
</evidence>
<feature type="region of interest" description="Disordered" evidence="1">
    <location>
        <begin position="116"/>
        <end position="143"/>
    </location>
</feature>
<proteinExistence type="predicted"/>
<organism evidence="2 3">
    <name type="scientific">Lactuca virosa</name>
    <dbReference type="NCBI Taxonomy" id="75947"/>
    <lineage>
        <taxon>Eukaryota</taxon>
        <taxon>Viridiplantae</taxon>
        <taxon>Streptophyta</taxon>
        <taxon>Embryophyta</taxon>
        <taxon>Tracheophyta</taxon>
        <taxon>Spermatophyta</taxon>
        <taxon>Magnoliopsida</taxon>
        <taxon>eudicotyledons</taxon>
        <taxon>Gunneridae</taxon>
        <taxon>Pentapetalae</taxon>
        <taxon>asterids</taxon>
        <taxon>campanulids</taxon>
        <taxon>Asterales</taxon>
        <taxon>Asteraceae</taxon>
        <taxon>Cichorioideae</taxon>
        <taxon>Cichorieae</taxon>
        <taxon>Lactucinae</taxon>
        <taxon>Lactuca</taxon>
    </lineage>
</organism>
<accession>A0AAU9PWY6</accession>
<dbReference type="Proteomes" id="UP001157418">
    <property type="component" value="Unassembled WGS sequence"/>
</dbReference>